<dbReference type="PROSITE" id="PS50110">
    <property type="entry name" value="RESPONSE_REGULATORY"/>
    <property type="match status" value="2"/>
</dbReference>
<dbReference type="SMART" id="SM00065">
    <property type="entry name" value="GAF"/>
    <property type="match status" value="1"/>
</dbReference>
<dbReference type="InterPro" id="IPR011006">
    <property type="entry name" value="CheY-like_superfamily"/>
</dbReference>
<keyword evidence="7" id="KW-0418">Kinase</keyword>
<dbReference type="RefSeq" id="WP_201874295.1">
    <property type="nucleotide sequence ID" value="NZ_JAERRF010000005.1"/>
</dbReference>
<evidence type="ECO:0000259" key="15">
    <source>
        <dbReference type="PROSITE" id="PS50110"/>
    </source>
</evidence>
<keyword evidence="9" id="KW-0902">Two-component regulatory system</keyword>
<dbReference type="InterPro" id="IPR004358">
    <property type="entry name" value="Sig_transdc_His_kin-like_C"/>
</dbReference>
<dbReference type="InterPro" id="IPR036097">
    <property type="entry name" value="HisK_dim/P_sf"/>
</dbReference>
<evidence type="ECO:0000256" key="7">
    <source>
        <dbReference type="ARBA" id="ARBA00022777"/>
    </source>
</evidence>
<comment type="catalytic activity">
    <reaction evidence="1">
        <text>ATP + protein L-histidine = ADP + protein N-phospho-L-histidine.</text>
        <dbReference type="EC" id="2.7.13.3"/>
    </reaction>
</comment>
<comment type="subcellular location">
    <subcellularLocation>
        <location evidence="2">Cell membrane</location>
    </subcellularLocation>
</comment>
<evidence type="ECO:0000256" key="8">
    <source>
        <dbReference type="ARBA" id="ARBA00022989"/>
    </source>
</evidence>
<dbReference type="EC" id="2.7.13.3" evidence="3"/>
<dbReference type="PRINTS" id="PR00344">
    <property type="entry name" value="BCTRLSENSOR"/>
</dbReference>
<evidence type="ECO:0000259" key="17">
    <source>
        <dbReference type="PROSITE" id="PS50894"/>
    </source>
</evidence>
<keyword evidence="13" id="KW-0472">Membrane</keyword>
<name>A0ABS1NAS9_9ACTN</name>
<evidence type="ECO:0000259" key="14">
    <source>
        <dbReference type="PROSITE" id="PS50109"/>
    </source>
</evidence>
<evidence type="ECO:0000313" key="18">
    <source>
        <dbReference type="EMBL" id="MBL1097190.1"/>
    </source>
</evidence>
<feature type="modified residue" description="4-aspartylphosphate" evidence="11">
    <location>
        <position position="1104"/>
    </location>
</feature>
<dbReference type="Pfam" id="PF00512">
    <property type="entry name" value="HisKA"/>
    <property type="match status" value="1"/>
</dbReference>
<dbReference type="SUPFAM" id="SSF55781">
    <property type="entry name" value="GAF domain-like"/>
    <property type="match status" value="1"/>
</dbReference>
<dbReference type="EMBL" id="JAERRF010000005">
    <property type="protein sequence ID" value="MBL1097190.1"/>
    <property type="molecule type" value="Genomic_DNA"/>
</dbReference>
<dbReference type="Pfam" id="PF00072">
    <property type="entry name" value="Response_reg"/>
    <property type="match status" value="2"/>
</dbReference>
<dbReference type="Gene3D" id="3.30.450.40">
    <property type="match status" value="1"/>
</dbReference>
<dbReference type="SMART" id="SM00448">
    <property type="entry name" value="REC"/>
    <property type="match status" value="2"/>
</dbReference>
<feature type="modified residue" description="Phosphohistidine" evidence="10">
    <location>
        <position position="1259"/>
    </location>
</feature>
<organism evidence="18 19">
    <name type="scientific">Streptomyces coffeae</name>
    <dbReference type="NCBI Taxonomy" id="621382"/>
    <lineage>
        <taxon>Bacteria</taxon>
        <taxon>Bacillati</taxon>
        <taxon>Actinomycetota</taxon>
        <taxon>Actinomycetes</taxon>
        <taxon>Kitasatosporales</taxon>
        <taxon>Streptomycetaceae</taxon>
        <taxon>Streptomyces</taxon>
    </lineage>
</organism>
<evidence type="ECO:0000256" key="4">
    <source>
        <dbReference type="ARBA" id="ARBA00022553"/>
    </source>
</evidence>
<evidence type="ECO:0000256" key="6">
    <source>
        <dbReference type="ARBA" id="ARBA00022692"/>
    </source>
</evidence>
<dbReference type="SUPFAM" id="SSF158472">
    <property type="entry name" value="HAMP domain-like"/>
    <property type="match status" value="1"/>
</dbReference>
<evidence type="ECO:0000256" key="5">
    <source>
        <dbReference type="ARBA" id="ARBA00022679"/>
    </source>
</evidence>
<feature type="domain" description="Histidine kinase" evidence="14">
    <location>
        <begin position="650"/>
        <end position="892"/>
    </location>
</feature>
<dbReference type="Pfam" id="PF01627">
    <property type="entry name" value="Hpt"/>
    <property type="match status" value="1"/>
</dbReference>
<keyword evidence="4 11" id="KW-0597">Phosphoprotein</keyword>
<dbReference type="PANTHER" id="PTHR45339">
    <property type="entry name" value="HYBRID SIGNAL TRANSDUCTION HISTIDINE KINASE J"/>
    <property type="match status" value="1"/>
</dbReference>
<keyword evidence="6 13" id="KW-0812">Transmembrane</keyword>
<dbReference type="Pfam" id="PF00672">
    <property type="entry name" value="HAMP"/>
    <property type="match status" value="1"/>
</dbReference>
<dbReference type="Proteomes" id="UP000634229">
    <property type="component" value="Unassembled WGS sequence"/>
</dbReference>
<feature type="domain" description="HAMP" evidence="16">
    <location>
        <begin position="374"/>
        <end position="426"/>
    </location>
</feature>
<evidence type="ECO:0000256" key="9">
    <source>
        <dbReference type="ARBA" id="ARBA00023012"/>
    </source>
</evidence>
<dbReference type="InterPro" id="IPR029016">
    <property type="entry name" value="GAF-like_dom_sf"/>
</dbReference>
<feature type="domain" description="Response regulatory" evidence="15">
    <location>
        <begin position="1055"/>
        <end position="1172"/>
    </location>
</feature>
<evidence type="ECO:0000256" key="1">
    <source>
        <dbReference type="ARBA" id="ARBA00000085"/>
    </source>
</evidence>
<feature type="region of interest" description="Disordered" evidence="12">
    <location>
        <begin position="1"/>
        <end position="21"/>
    </location>
</feature>
<feature type="domain" description="Response regulatory" evidence="15">
    <location>
        <begin position="912"/>
        <end position="1028"/>
    </location>
</feature>
<dbReference type="InterPro" id="IPR036890">
    <property type="entry name" value="HATPase_C_sf"/>
</dbReference>
<dbReference type="PROSITE" id="PS50109">
    <property type="entry name" value="HIS_KIN"/>
    <property type="match status" value="1"/>
</dbReference>
<keyword evidence="19" id="KW-1185">Reference proteome</keyword>
<feature type="transmembrane region" description="Helical" evidence="13">
    <location>
        <begin position="35"/>
        <end position="54"/>
    </location>
</feature>
<feature type="transmembrane region" description="Helical" evidence="13">
    <location>
        <begin position="352"/>
        <end position="372"/>
    </location>
</feature>
<dbReference type="InterPro" id="IPR036641">
    <property type="entry name" value="HPT_dom_sf"/>
</dbReference>
<reference evidence="18 19" key="1">
    <citation type="submission" date="2021-01" db="EMBL/GenBank/DDBJ databases">
        <title>WGS of actinomycetes isolated from Thailand.</title>
        <authorList>
            <person name="Thawai C."/>
        </authorList>
    </citation>
    <scope>NUCLEOTIDE SEQUENCE [LARGE SCALE GENOMIC DNA]</scope>
    <source>
        <strain evidence="18 19">CA1R205</strain>
    </source>
</reference>
<dbReference type="InterPro" id="IPR001789">
    <property type="entry name" value="Sig_transdc_resp-reg_receiver"/>
</dbReference>
<accession>A0ABS1NAS9</accession>
<dbReference type="InterPro" id="IPR008207">
    <property type="entry name" value="Sig_transdc_His_kin_Hpt_dom"/>
</dbReference>
<dbReference type="SUPFAM" id="SSF52172">
    <property type="entry name" value="CheY-like"/>
    <property type="match status" value="2"/>
</dbReference>
<proteinExistence type="predicted"/>
<dbReference type="CDD" id="cd06225">
    <property type="entry name" value="HAMP"/>
    <property type="match status" value="1"/>
</dbReference>
<gene>
    <name evidence="18" type="ORF">JK363_10985</name>
</gene>
<dbReference type="SMART" id="SM00073">
    <property type="entry name" value="HPT"/>
    <property type="match status" value="1"/>
</dbReference>
<dbReference type="PANTHER" id="PTHR45339:SF5">
    <property type="entry name" value="HISTIDINE KINASE"/>
    <property type="match status" value="1"/>
</dbReference>
<dbReference type="Pfam" id="PF02518">
    <property type="entry name" value="HATPase_c"/>
    <property type="match status" value="1"/>
</dbReference>
<dbReference type="SMART" id="SM00304">
    <property type="entry name" value="HAMP"/>
    <property type="match status" value="1"/>
</dbReference>
<dbReference type="InterPro" id="IPR003660">
    <property type="entry name" value="HAMP_dom"/>
</dbReference>
<feature type="domain" description="HPt" evidence="17">
    <location>
        <begin position="1220"/>
        <end position="1313"/>
    </location>
</feature>
<dbReference type="Gene3D" id="6.10.340.10">
    <property type="match status" value="1"/>
</dbReference>
<dbReference type="InterPro" id="IPR003594">
    <property type="entry name" value="HATPase_dom"/>
</dbReference>
<dbReference type="CDD" id="cd16922">
    <property type="entry name" value="HATPase_EvgS-ArcB-TorS-like"/>
    <property type="match status" value="1"/>
</dbReference>
<dbReference type="SUPFAM" id="SSF47384">
    <property type="entry name" value="Homodimeric domain of signal transducing histidine kinase"/>
    <property type="match status" value="1"/>
</dbReference>
<dbReference type="SMART" id="SM00388">
    <property type="entry name" value="HisKA"/>
    <property type="match status" value="1"/>
</dbReference>
<dbReference type="CDD" id="cd00082">
    <property type="entry name" value="HisKA"/>
    <property type="match status" value="1"/>
</dbReference>
<dbReference type="PROSITE" id="PS50894">
    <property type="entry name" value="HPT"/>
    <property type="match status" value="1"/>
</dbReference>
<dbReference type="CDD" id="cd00088">
    <property type="entry name" value="HPT"/>
    <property type="match status" value="1"/>
</dbReference>
<evidence type="ECO:0000256" key="12">
    <source>
        <dbReference type="SAM" id="MobiDB-lite"/>
    </source>
</evidence>
<feature type="modified residue" description="4-aspartylphosphate" evidence="11">
    <location>
        <position position="962"/>
    </location>
</feature>
<evidence type="ECO:0000256" key="11">
    <source>
        <dbReference type="PROSITE-ProRule" id="PRU00169"/>
    </source>
</evidence>
<dbReference type="InterPro" id="IPR003661">
    <property type="entry name" value="HisK_dim/P_dom"/>
</dbReference>
<dbReference type="Gene3D" id="1.10.287.130">
    <property type="match status" value="1"/>
</dbReference>
<dbReference type="Gene3D" id="3.40.50.2300">
    <property type="match status" value="2"/>
</dbReference>
<evidence type="ECO:0000256" key="10">
    <source>
        <dbReference type="PROSITE-ProRule" id="PRU00110"/>
    </source>
</evidence>
<evidence type="ECO:0000256" key="2">
    <source>
        <dbReference type="ARBA" id="ARBA00004236"/>
    </source>
</evidence>
<dbReference type="Gene3D" id="1.20.120.160">
    <property type="entry name" value="HPT domain"/>
    <property type="match status" value="1"/>
</dbReference>
<feature type="region of interest" description="Disordered" evidence="12">
    <location>
        <begin position="1172"/>
        <end position="1204"/>
    </location>
</feature>
<protein>
    <recommendedName>
        <fullName evidence="3">histidine kinase</fullName>
        <ecNumber evidence="3">2.7.13.3</ecNumber>
    </recommendedName>
</protein>
<dbReference type="PROSITE" id="PS50885">
    <property type="entry name" value="HAMP"/>
    <property type="match status" value="1"/>
</dbReference>
<dbReference type="InterPro" id="IPR003018">
    <property type="entry name" value="GAF"/>
</dbReference>
<dbReference type="SUPFAM" id="SSF47226">
    <property type="entry name" value="Histidine-containing phosphotransfer domain, HPT domain"/>
    <property type="match status" value="1"/>
</dbReference>
<dbReference type="Pfam" id="PF13185">
    <property type="entry name" value="GAF_2"/>
    <property type="match status" value="1"/>
</dbReference>
<evidence type="ECO:0000259" key="16">
    <source>
        <dbReference type="PROSITE" id="PS50885"/>
    </source>
</evidence>
<dbReference type="InterPro" id="IPR005467">
    <property type="entry name" value="His_kinase_dom"/>
</dbReference>
<sequence>MAFGPKSPHRPPDATQRGSRNGQDFRFTARLWHKLLALCVALTVPLGLATFYLVDQHNAKIAFTRTERDGLAYLRPVSTVVRDVSDRRALVHRQLAGNPVSQSRIAALDRAIDRGFATLTDADKRLGKQLRTTPADLNSQDKSALRPTLLADSWRRIAADHRPSRADEARHTQLIGRLLQLGSYVGDTSNLILDPDLDTYYVMTGIVLREPQLTHQLYRLRDAADTVLTRGSASPRERLNIAYDATVADQNIRQLREEVNRAVKATPSFNHHSGLGPALRPLLNAATSSTTALVATTEKQFVGSGQARVSAAAYTAQASRAIETNSRLWNALFVQEDQMLRTRLDTFHERNLRVMASIALVLVVITGVAALLSRHIARNVAAVADASQALAAGDLSRRARVRSRDEVGAMAAAFNVMADRLQASYAAVEQEVRDRTLELRRKTESLSLLQHVSAAANEAFTWDEALRTILRLVCRHMGWPVGHVYLVEPVADAPEGTPDTRLTLSPVWYADERKLRKPLHDTAAAAGLYSPEGLPDTVRTTGRPVWIGDLGARAAGPGLPGGRPDGQSLSGTGVTGRIATPVVIGKDVAAVLDFLTPDAIDPDEELLRVMLNVGAQLGRVLERSRAAAELRASKERAEVADQAKSAFLATMSHEIRTPMNAVIGMTEILLDTPLSAEQSEFTQIIRNSGNSLLTLINDILDFSKSEAGRLELRNDPMQLRQCVESAFDVIAPMAAEKLDVDLAYIIDPEVPEEIIGDIDRLRQIMVNLLNNAVKFTDSGEIVLKVDKGVDGEAADRRAGDEDSARTPTQAAESAFMLHFSVCDTGVGIARERLSDLFKPFEQLDASTTRRFGGTGLGLAISKRLVELMGGNMWVESEPGTGSTFHFTLETREVPEAMRTSRVLSQIELKGKRVLVVDDKATNRTILTHQAGSWGMLVRATGSPREALSWIRRGDPFDLGIVDMQMPDIDGVMLAREIRRYRSKDELPLFLLTSIGHPVGAGEDMREFSGYHTKPIKAAELYADLCRTLLGARAPAGTLPVPTPQRVRAGHAPPLRILVAEDNMVNQQLIVRMLEKIGHHADTVENGAEALESLRRRLYDVVLMDVQMPVMDGLDASRRIHQVLPRARRPYIIALTASAMSEDRDACLAAGMDDYLSKPLHGAELSAALSHCAPLGSSPRTPEPAAAPPARREPPAGEEAPASDRPVIATATLERLIGSLDMAFVRQLVDTFLDDSPELVGEVRQSLDDGDAARLRRAAHTLKSHADTFGFQRLFPLCRKAEDLGASGDLDAASPVVARIEEEYRAAREALITKRAELSHDR</sequence>
<dbReference type="CDD" id="cd17546">
    <property type="entry name" value="REC_hyHK_CKI1_RcsC-like"/>
    <property type="match status" value="2"/>
</dbReference>
<keyword evidence="8 13" id="KW-1133">Transmembrane helix</keyword>
<evidence type="ECO:0000256" key="3">
    <source>
        <dbReference type="ARBA" id="ARBA00012438"/>
    </source>
</evidence>
<keyword evidence="5" id="KW-0808">Transferase</keyword>
<dbReference type="SUPFAM" id="SSF55874">
    <property type="entry name" value="ATPase domain of HSP90 chaperone/DNA topoisomerase II/histidine kinase"/>
    <property type="match status" value="1"/>
</dbReference>
<comment type="caution">
    <text evidence="18">The sequence shown here is derived from an EMBL/GenBank/DDBJ whole genome shotgun (WGS) entry which is preliminary data.</text>
</comment>
<evidence type="ECO:0000256" key="13">
    <source>
        <dbReference type="SAM" id="Phobius"/>
    </source>
</evidence>
<dbReference type="SMART" id="SM00387">
    <property type="entry name" value="HATPase_c"/>
    <property type="match status" value="1"/>
</dbReference>
<dbReference type="Gene3D" id="3.30.565.10">
    <property type="entry name" value="Histidine kinase-like ATPase, C-terminal domain"/>
    <property type="match status" value="1"/>
</dbReference>
<evidence type="ECO:0000313" key="19">
    <source>
        <dbReference type="Proteomes" id="UP000634229"/>
    </source>
</evidence>